<dbReference type="SUPFAM" id="SSF141523">
    <property type="entry name" value="L,D-transpeptidase catalytic domain-like"/>
    <property type="match status" value="1"/>
</dbReference>
<name>A0ABT7V6H3_9ACTN</name>
<keyword evidence="2" id="KW-0808">Transferase</keyword>
<reference evidence="9" key="1">
    <citation type="submission" date="2023-06" db="EMBL/GenBank/DDBJ databases">
        <title>Identification and characterization of horizontal gene transfer across gut microbiota members of farm animals based on homology search.</title>
        <authorList>
            <person name="Zeman M."/>
            <person name="Kubasova T."/>
            <person name="Jahodarova E."/>
            <person name="Nykrynova M."/>
            <person name="Rychlik I."/>
        </authorList>
    </citation>
    <scope>NUCLEOTIDE SEQUENCE [LARGE SCALE GENOMIC DNA]</scope>
    <source>
        <strain evidence="9">154_Feed</strain>
    </source>
</reference>
<evidence type="ECO:0000256" key="5">
    <source>
        <dbReference type="ARBA" id="ARBA00023316"/>
    </source>
</evidence>
<dbReference type="Pfam" id="PF03734">
    <property type="entry name" value="YkuD"/>
    <property type="match status" value="1"/>
</dbReference>
<dbReference type="PANTHER" id="PTHR30582:SF33">
    <property type="entry name" value="EXPORTED PROTEIN"/>
    <property type="match status" value="1"/>
</dbReference>
<sequence>MAIALGVTAGIVVAAYAAGVAAFSMLYYPGTTIAGVDVSLKTSQDAADSLSRETSGYRLTVQGDGFSWEYAPTADTPVYDAQAVSDRVLSQNNPLLWPVRLAESLGGNSSETAPTGSTEDLSSEVDRSLFSSDFDEQGFLDAIGGAIDAFNEGRSGVFDAAGAYDAETASFSADRARENEKLNRDNVSKLALLALSRLDGEVSLEEIGNDAYEPLEGGYTDDQLQAACDAANELLGVHVTFKLGDSDAGTIDGSTVAQWIVFDENLTPTLDQAALTNWAQGLAQSFNTVGTERTYTRPDGKQVTIGGGTFGWQVDTDAVVQAVQDAVANRQTGEIAVPTSSQGDKFTGAGQPDWGAFVDVDITEQYARYYDASGNLVWETGVVTGKPDGDNDTPTGVYKVNNKARNITLISQNKDPETGEPEYESPVDYWIAFKGSSWGFHDASWQPTWVYSDPSAYRSRGSHGCINTPYDKVAQLYDLLQVGTCVIVHY</sequence>
<dbReference type="Gene3D" id="3.10.20.800">
    <property type="match status" value="1"/>
</dbReference>
<keyword evidence="9" id="KW-1185">Reference proteome</keyword>
<dbReference type="InterPro" id="IPR038063">
    <property type="entry name" value="Transpep_catalytic_dom"/>
</dbReference>
<dbReference type="PANTHER" id="PTHR30582">
    <property type="entry name" value="L,D-TRANSPEPTIDASE"/>
    <property type="match status" value="1"/>
</dbReference>
<dbReference type="InterPro" id="IPR038054">
    <property type="entry name" value="LD_TPept-like_central_sf"/>
</dbReference>
<evidence type="ECO:0000256" key="4">
    <source>
        <dbReference type="ARBA" id="ARBA00022984"/>
    </source>
</evidence>
<dbReference type="InterPro" id="IPR022029">
    <property type="entry name" value="YoaR-like_PG-bd"/>
</dbReference>
<evidence type="ECO:0000259" key="7">
    <source>
        <dbReference type="PROSITE" id="PS52029"/>
    </source>
</evidence>
<dbReference type="Proteomes" id="UP001529421">
    <property type="component" value="Unassembled WGS sequence"/>
</dbReference>
<gene>
    <name evidence="8" type="ORF">QUW28_01050</name>
</gene>
<evidence type="ECO:0000256" key="3">
    <source>
        <dbReference type="ARBA" id="ARBA00022960"/>
    </source>
</evidence>
<evidence type="ECO:0000313" key="9">
    <source>
        <dbReference type="Proteomes" id="UP001529421"/>
    </source>
</evidence>
<dbReference type="Pfam" id="PF12229">
    <property type="entry name" value="PG_binding_4"/>
    <property type="match status" value="1"/>
</dbReference>
<keyword evidence="3 6" id="KW-0133">Cell shape</keyword>
<dbReference type="InterPro" id="IPR005490">
    <property type="entry name" value="LD_TPept_cat_dom"/>
</dbReference>
<dbReference type="Gene3D" id="2.40.440.10">
    <property type="entry name" value="L,D-transpeptidase catalytic domain-like"/>
    <property type="match status" value="1"/>
</dbReference>
<dbReference type="PROSITE" id="PS52029">
    <property type="entry name" value="LD_TPASE"/>
    <property type="match status" value="1"/>
</dbReference>
<evidence type="ECO:0000256" key="6">
    <source>
        <dbReference type="PROSITE-ProRule" id="PRU01373"/>
    </source>
</evidence>
<accession>A0ABT7V6H3</accession>
<dbReference type="SUPFAM" id="SSF143985">
    <property type="entry name" value="L,D-transpeptidase pre-catalytic domain-like"/>
    <property type="match status" value="1"/>
</dbReference>
<evidence type="ECO:0000313" key="8">
    <source>
        <dbReference type="EMBL" id="MDM8274092.1"/>
    </source>
</evidence>
<comment type="pathway">
    <text evidence="1 6">Cell wall biogenesis; peptidoglycan biosynthesis.</text>
</comment>
<evidence type="ECO:0000256" key="1">
    <source>
        <dbReference type="ARBA" id="ARBA00004752"/>
    </source>
</evidence>
<feature type="active site" description="Proton donor/acceptor" evidence="6">
    <location>
        <position position="441"/>
    </location>
</feature>
<feature type="domain" description="L,D-TPase catalytic" evidence="7">
    <location>
        <begin position="356"/>
        <end position="489"/>
    </location>
</feature>
<keyword evidence="4 6" id="KW-0573">Peptidoglycan synthesis</keyword>
<evidence type="ECO:0000256" key="2">
    <source>
        <dbReference type="ARBA" id="ARBA00022679"/>
    </source>
</evidence>
<proteinExistence type="predicted"/>
<dbReference type="RefSeq" id="WP_289543837.1">
    <property type="nucleotide sequence ID" value="NZ_JAUDDZ010000001.1"/>
</dbReference>
<reference evidence="8 9" key="2">
    <citation type="submission" date="2023-06" db="EMBL/GenBank/DDBJ databases">
        <authorList>
            <person name="Zeman M."/>
            <person name="Kubasova T."/>
            <person name="Jahodarova E."/>
            <person name="Nykrynova M."/>
            <person name="Rychlik I."/>
        </authorList>
    </citation>
    <scope>NUCLEOTIDE SEQUENCE [LARGE SCALE GENOMIC DNA]</scope>
    <source>
        <strain evidence="8 9">154_Feed</strain>
    </source>
</reference>
<dbReference type="InterPro" id="IPR050979">
    <property type="entry name" value="LD-transpeptidase"/>
</dbReference>
<dbReference type="EMBL" id="JAUDDZ010000001">
    <property type="protein sequence ID" value="MDM8274092.1"/>
    <property type="molecule type" value="Genomic_DNA"/>
</dbReference>
<feature type="active site" description="Nucleophile" evidence="6">
    <location>
        <position position="465"/>
    </location>
</feature>
<keyword evidence="5 6" id="KW-0961">Cell wall biogenesis/degradation</keyword>
<protein>
    <submittedName>
        <fullName evidence="8">L,D-transpeptidase family protein</fullName>
    </submittedName>
</protein>
<dbReference type="CDD" id="cd16913">
    <property type="entry name" value="YkuD_like"/>
    <property type="match status" value="1"/>
</dbReference>
<comment type="caution">
    <text evidence="8">The sequence shown here is derived from an EMBL/GenBank/DDBJ whole genome shotgun (WGS) entry which is preliminary data.</text>
</comment>
<organism evidence="8 9">
    <name type="scientific">Enorma phocaeensis</name>
    <dbReference type="NCBI Taxonomy" id="1871019"/>
    <lineage>
        <taxon>Bacteria</taxon>
        <taxon>Bacillati</taxon>
        <taxon>Actinomycetota</taxon>
        <taxon>Coriobacteriia</taxon>
        <taxon>Coriobacteriales</taxon>
        <taxon>Coriobacteriaceae</taxon>
        <taxon>Enorma</taxon>
    </lineage>
</organism>